<dbReference type="GO" id="GO:0036464">
    <property type="term" value="C:cytoplasmic ribonucleoprotein granule"/>
    <property type="evidence" value="ECO:0007669"/>
    <property type="project" value="TreeGrafter"/>
</dbReference>
<keyword evidence="7" id="KW-0378">Hydrolase</keyword>
<feature type="region of interest" description="Disordered" evidence="11">
    <location>
        <begin position="532"/>
        <end position="586"/>
    </location>
</feature>
<feature type="domain" description="C3H1-type" evidence="12">
    <location>
        <begin position="334"/>
        <end position="359"/>
    </location>
</feature>
<dbReference type="Gene3D" id="3.40.50.11980">
    <property type="match status" value="1"/>
</dbReference>
<feature type="compositionally biased region" description="Basic residues" evidence="11">
    <location>
        <begin position="428"/>
        <end position="445"/>
    </location>
</feature>
<keyword evidence="5" id="KW-0255">Endonuclease</keyword>
<feature type="compositionally biased region" description="Polar residues" evidence="11">
    <location>
        <begin position="456"/>
        <end position="488"/>
    </location>
</feature>
<accession>A0A8U0TP93</accession>
<dbReference type="CDD" id="cd18729">
    <property type="entry name" value="PIN_Zc3h12-like"/>
    <property type="match status" value="1"/>
</dbReference>
<evidence type="ECO:0000256" key="5">
    <source>
        <dbReference type="ARBA" id="ARBA00022759"/>
    </source>
</evidence>
<dbReference type="GeneID" id="120022767"/>
<protein>
    <submittedName>
        <fullName evidence="14">Endoribonuclease ZC3H12A-like</fullName>
    </submittedName>
</protein>
<dbReference type="Pfam" id="PF18561">
    <property type="entry name" value="Regnase_1_C"/>
    <property type="match status" value="1"/>
</dbReference>
<dbReference type="PROSITE" id="PS50103">
    <property type="entry name" value="ZF_C3H1"/>
    <property type="match status" value="1"/>
</dbReference>
<evidence type="ECO:0000256" key="8">
    <source>
        <dbReference type="ARBA" id="ARBA00022833"/>
    </source>
</evidence>
<comment type="cofactor">
    <cofactor evidence="1">
        <name>Mg(2+)</name>
        <dbReference type="ChEBI" id="CHEBI:18420"/>
    </cofactor>
</comment>
<evidence type="ECO:0000256" key="10">
    <source>
        <dbReference type="PROSITE-ProRule" id="PRU00723"/>
    </source>
</evidence>
<dbReference type="PANTHER" id="PTHR12876:SF10">
    <property type="entry name" value="ENDORIBONUCLEASE ZC3H12A"/>
    <property type="match status" value="1"/>
</dbReference>
<dbReference type="Pfam" id="PF11977">
    <property type="entry name" value="RNase_Zc3h12a"/>
    <property type="match status" value="1"/>
</dbReference>
<keyword evidence="9" id="KW-0460">Magnesium</keyword>
<dbReference type="GO" id="GO:0016787">
    <property type="term" value="F:hydrolase activity"/>
    <property type="evidence" value="ECO:0007669"/>
    <property type="project" value="UniProtKB-KW"/>
</dbReference>
<dbReference type="GO" id="GO:0061158">
    <property type="term" value="P:3'-UTR-mediated mRNA destabilization"/>
    <property type="evidence" value="ECO:0007669"/>
    <property type="project" value="TreeGrafter"/>
</dbReference>
<evidence type="ECO:0000256" key="1">
    <source>
        <dbReference type="ARBA" id="ARBA00001946"/>
    </source>
</evidence>
<keyword evidence="13" id="KW-1185">Reference proteome</keyword>
<dbReference type="PANTHER" id="PTHR12876">
    <property type="entry name" value="N4BP1-RELATED"/>
    <property type="match status" value="1"/>
</dbReference>
<evidence type="ECO:0000313" key="14">
    <source>
        <dbReference type="RefSeq" id="XP_038822689.1"/>
    </source>
</evidence>
<dbReference type="GO" id="GO:0003729">
    <property type="term" value="F:mRNA binding"/>
    <property type="evidence" value="ECO:0007669"/>
    <property type="project" value="TreeGrafter"/>
</dbReference>
<comment type="similarity">
    <text evidence="2">Belongs to the ZC3H12 family.</text>
</comment>
<dbReference type="KEGG" id="snh:120022767"/>
<dbReference type="InterPro" id="IPR051101">
    <property type="entry name" value="ZC3H12/N4BP1_RNase_Reg"/>
</dbReference>
<evidence type="ECO:0000259" key="12">
    <source>
        <dbReference type="PROSITE" id="PS50103"/>
    </source>
</evidence>
<feature type="region of interest" description="Disordered" evidence="11">
    <location>
        <begin position="424"/>
        <end position="511"/>
    </location>
</feature>
<evidence type="ECO:0000256" key="3">
    <source>
        <dbReference type="ARBA" id="ARBA00022722"/>
    </source>
</evidence>
<name>A0A8U0TP93_SALNM</name>
<dbReference type="FunFam" id="3.40.50.11980:FF:000001">
    <property type="entry name" value="ZC3H12A isoform 1"/>
    <property type="match status" value="1"/>
</dbReference>
<proteinExistence type="inferred from homology"/>
<evidence type="ECO:0000313" key="13">
    <source>
        <dbReference type="Proteomes" id="UP000808372"/>
    </source>
</evidence>
<dbReference type="Proteomes" id="UP000808372">
    <property type="component" value="Chromosome 27"/>
</dbReference>
<dbReference type="Pfam" id="PF18039">
    <property type="entry name" value="UBA_6"/>
    <property type="match status" value="1"/>
</dbReference>
<sequence>MKIGAISTLSPVKDVLPWKEFSHTARLSPTEPHDTVGWLSTLPALHNHHPPYPICERMHPSGTQCSALEESSKTPTEPGEAQLDFYLKLGYSPAQVWTVLQKFGLNTDTNRVLGELVRTGASPEGIEKKREKEGAPSTMSIQVARGETLSNLPLTPPPSRGDVPSEEGDALRPIVIDGSNVAMSHGNKEMFSCLGIQLAVNFFLDRGHTDITVFVPSWRKEQPRPDVLITDQHILRELERKKIVVFTPSRRVAGKRVVCYDDRFIVKLAHETAGIIVSNDTYRDLQGERQDWKRFIEERLLMYSFVNDKFMPPDDPLGRHGPTLENFLLKVPRLPRKQPCPYGRKCTYGMKCKFYHPERANQSRCSLADELRKKAKLSLSEHKHPTAGAGPAYGLSLEEGMAQKLPLEQRNGSLKKGHISENVLLIKGSHHSSRRSPTKKDKANRHFMTDLDSAMPNGSHSPTDLDSALPSGSHSPTDLDSALPSGSQERLDSGLGSFESQVSDPSRDHCDRYGKAGYRNCLSPPGMRQQIYSLPSNLPSSCSSHSAQPLLGPSAGYQQHRSRGPASTHNNTHSPHHSMGPGSTYHPGKITYSPPYYISYGAPIYPVGKHQYRYPNDFQQESRAHPPQQTYWSDPFGTYPQTLFSTAQVEKQRHWLLPRTQPHPHGEGREREEVRKKLLAIFNGCLVDKVMGMFPQLIDPQRLAAEILTLQSQGL</sequence>
<keyword evidence="4 10" id="KW-0479">Metal-binding</keyword>
<evidence type="ECO:0000256" key="2">
    <source>
        <dbReference type="ARBA" id="ARBA00010922"/>
    </source>
</evidence>
<evidence type="ECO:0000256" key="7">
    <source>
        <dbReference type="ARBA" id="ARBA00022801"/>
    </source>
</evidence>
<evidence type="ECO:0000256" key="11">
    <source>
        <dbReference type="SAM" id="MobiDB-lite"/>
    </source>
</evidence>
<organism evidence="13 14">
    <name type="scientific">Salvelinus namaycush</name>
    <name type="common">Lake trout</name>
    <name type="synonym">Salmo namaycush</name>
    <dbReference type="NCBI Taxonomy" id="8040"/>
    <lineage>
        <taxon>Eukaryota</taxon>
        <taxon>Metazoa</taxon>
        <taxon>Chordata</taxon>
        <taxon>Craniata</taxon>
        <taxon>Vertebrata</taxon>
        <taxon>Euteleostomi</taxon>
        <taxon>Actinopterygii</taxon>
        <taxon>Neopterygii</taxon>
        <taxon>Teleostei</taxon>
        <taxon>Protacanthopterygii</taxon>
        <taxon>Salmoniformes</taxon>
        <taxon>Salmonidae</taxon>
        <taxon>Salmoninae</taxon>
        <taxon>Salvelinus</taxon>
    </lineage>
</organism>
<dbReference type="GO" id="GO:0005634">
    <property type="term" value="C:nucleus"/>
    <property type="evidence" value="ECO:0007669"/>
    <property type="project" value="TreeGrafter"/>
</dbReference>
<dbReference type="InterPro" id="IPR021869">
    <property type="entry name" value="RNase_Zc3h12_NYN"/>
</dbReference>
<keyword evidence="6 10" id="KW-0863">Zinc-finger</keyword>
<evidence type="ECO:0000256" key="6">
    <source>
        <dbReference type="ARBA" id="ARBA00022771"/>
    </source>
</evidence>
<dbReference type="GO" id="GO:0008270">
    <property type="term" value="F:zinc ion binding"/>
    <property type="evidence" value="ECO:0007669"/>
    <property type="project" value="UniProtKB-KW"/>
</dbReference>
<gene>
    <name evidence="14" type="primary">LOC120022767</name>
</gene>
<dbReference type="InterPro" id="IPR040546">
    <property type="entry name" value="Rege-1_UBA-like"/>
</dbReference>
<evidence type="ECO:0000256" key="4">
    <source>
        <dbReference type="ARBA" id="ARBA00022723"/>
    </source>
</evidence>
<dbReference type="InterPro" id="IPR000571">
    <property type="entry name" value="Znf_CCCH"/>
</dbReference>
<dbReference type="GO" id="GO:0004521">
    <property type="term" value="F:RNA endonuclease activity"/>
    <property type="evidence" value="ECO:0007669"/>
    <property type="project" value="TreeGrafter"/>
</dbReference>
<evidence type="ECO:0000256" key="9">
    <source>
        <dbReference type="ARBA" id="ARBA00022842"/>
    </source>
</evidence>
<reference evidence="14" key="1">
    <citation type="submission" date="2025-08" db="UniProtKB">
        <authorList>
            <consortium name="RefSeq"/>
        </authorList>
    </citation>
    <scope>IDENTIFICATION</scope>
    <source>
        <tissue evidence="14">White muscle</tissue>
    </source>
</reference>
<feature type="zinc finger region" description="C3H1-type" evidence="10">
    <location>
        <begin position="334"/>
        <end position="359"/>
    </location>
</feature>
<feature type="compositionally biased region" description="Low complexity" evidence="11">
    <location>
        <begin position="533"/>
        <end position="546"/>
    </location>
</feature>
<dbReference type="AlphaFoldDB" id="A0A8U0TP93"/>
<dbReference type="RefSeq" id="XP_038822689.1">
    <property type="nucleotide sequence ID" value="XM_038966761.1"/>
</dbReference>
<keyword evidence="8 10" id="KW-0862">Zinc</keyword>
<keyword evidence="3" id="KW-0540">Nuclease</keyword>
<dbReference type="OrthoDB" id="392925at2759"/>
<dbReference type="InterPro" id="IPR040757">
    <property type="entry name" value="Regnase_1/ZC3H12_C"/>
</dbReference>